<dbReference type="Proteomes" id="UP000324222">
    <property type="component" value="Unassembled WGS sequence"/>
</dbReference>
<dbReference type="AlphaFoldDB" id="A0A5B7HX21"/>
<sequence length="76" mass="8519">MPLWYRGTTRALRAEVSPSARVRILATVRVKVSEWRHKAIHRCELKGTHTAPLPDLPPRLQVSGSTWPLVPISGVN</sequence>
<accession>A0A5B7HX21</accession>
<evidence type="ECO:0000313" key="1">
    <source>
        <dbReference type="EMBL" id="MPC73238.1"/>
    </source>
</evidence>
<reference evidence="1 2" key="1">
    <citation type="submission" date="2019-05" db="EMBL/GenBank/DDBJ databases">
        <title>Another draft genome of Portunus trituberculatus and its Hox gene families provides insights of decapod evolution.</title>
        <authorList>
            <person name="Jeong J.-H."/>
            <person name="Song I."/>
            <person name="Kim S."/>
            <person name="Choi T."/>
            <person name="Kim D."/>
            <person name="Ryu S."/>
            <person name="Kim W."/>
        </authorList>
    </citation>
    <scope>NUCLEOTIDE SEQUENCE [LARGE SCALE GENOMIC DNA]</scope>
    <source>
        <tissue evidence="1">Muscle</tissue>
    </source>
</reference>
<name>A0A5B7HX21_PORTR</name>
<protein>
    <submittedName>
        <fullName evidence="1">Uncharacterized protein</fullName>
    </submittedName>
</protein>
<comment type="caution">
    <text evidence="1">The sequence shown here is derived from an EMBL/GenBank/DDBJ whole genome shotgun (WGS) entry which is preliminary data.</text>
</comment>
<evidence type="ECO:0000313" key="2">
    <source>
        <dbReference type="Proteomes" id="UP000324222"/>
    </source>
</evidence>
<gene>
    <name evidence="1" type="ORF">E2C01_067560</name>
</gene>
<dbReference type="EMBL" id="VSRR010036400">
    <property type="protein sequence ID" value="MPC73238.1"/>
    <property type="molecule type" value="Genomic_DNA"/>
</dbReference>
<keyword evidence="2" id="KW-1185">Reference proteome</keyword>
<organism evidence="1 2">
    <name type="scientific">Portunus trituberculatus</name>
    <name type="common">Swimming crab</name>
    <name type="synonym">Neptunus trituberculatus</name>
    <dbReference type="NCBI Taxonomy" id="210409"/>
    <lineage>
        <taxon>Eukaryota</taxon>
        <taxon>Metazoa</taxon>
        <taxon>Ecdysozoa</taxon>
        <taxon>Arthropoda</taxon>
        <taxon>Crustacea</taxon>
        <taxon>Multicrustacea</taxon>
        <taxon>Malacostraca</taxon>
        <taxon>Eumalacostraca</taxon>
        <taxon>Eucarida</taxon>
        <taxon>Decapoda</taxon>
        <taxon>Pleocyemata</taxon>
        <taxon>Brachyura</taxon>
        <taxon>Eubrachyura</taxon>
        <taxon>Portunoidea</taxon>
        <taxon>Portunidae</taxon>
        <taxon>Portuninae</taxon>
        <taxon>Portunus</taxon>
    </lineage>
</organism>
<proteinExistence type="predicted"/>